<dbReference type="InterPro" id="IPR013656">
    <property type="entry name" value="PAS_4"/>
</dbReference>
<comment type="catalytic activity">
    <reaction evidence="1">
        <text>ATP + protein L-histidine = ADP + protein N-phospho-L-histidine.</text>
        <dbReference type="EC" id="2.7.13.3"/>
    </reaction>
</comment>
<evidence type="ECO:0000313" key="14">
    <source>
        <dbReference type="EMBL" id="PZO19769.1"/>
    </source>
</evidence>
<evidence type="ECO:0000256" key="4">
    <source>
        <dbReference type="ARBA" id="ARBA00022553"/>
    </source>
</evidence>
<evidence type="ECO:0000259" key="10">
    <source>
        <dbReference type="PROSITE" id="PS50046"/>
    </source>
</evidence>
<dbReference type="PANTHER" id="PTHR43065:SF46">
    <property type="entry name" value="C4-DICARBOXYLATE TRANSPORT SENSOR PROTEIN DCTB"/>
    <property type="match status" value="1"/>
</dbReference>
<dbReference type="InterPro" id="IPR001610">
    <property type="entry name" value="PAC"/>
</dbReference>
<dbReference type="SUPFAM" id="SSF55874">
    <property type="entry name" value="ATPase domain of HSP90 chaperone/DNA topoisomerase II/histidine kinase"/>
    <property type="match status" value="1"/>
</dbReference>
<evidence type="ECO:0000259" key="11">
    <source>
        <dbReference type="PROSITE" id="PS50109"/>
    </source>
</evidence>
<feature type="domain" description="PAS" evidence="12">
    <location>
        <begin position="15"/>
        <end position="85"/>
    </location>
</feature>
<dbReference type="Gene3D" id="3.30.450.20">
    <property type="entry name" value="PAS domain"/>
    <property type="match status" value="2"/>
</dbReference>
<gene>
    <name evidence="14" type="ORF">DCF25_07900</name>
</gene>
<keyword evidence="6" id="KW-0547">Nucleotide-binding</keyword>
<evidence type="ECO:0000259" key="13">
    <source>
        <dbReference type="PROSITE" id="PS50113"/>
    </source>
</evidence>
<dbReference type="Gene3D" id="1.10.287.130">
    <property type="match status" value="1"/>
</dbReference>
<keyword evidence="5" id="KW-0808">Transferase</keyword>
<keyword evidence="8" id="KW-0067">ATP-binding</keyword>
<evidence type="ECO:0000313" key="15">
    <source>
        <dbReference type="Proteomes" id="UP000249354"/>
    </source>
</evidence>
<accession>A0A2W4US36</accession>
<dbReference type="Proteomes" id="UP000249354">
    <property type="component" value="Unassembled WGS sequence"/>
</dbReference>
<dbReference type="PROSITE" id="PS50109">
    <property type="entry name" value="HIS_KIN"/>
    <property type="match status" value="1"/>
</dbReference>
<feature type="domain" description="Phytochrome chromophore attachment site" evidence="10">
    <location>
        <begin position="159"/>
        <end position="295"/>
    </location>
</feature>
<keyword evidence="4" id="KW-0597">Phosphoprotein</keyword>
<sequence>MKQENVAENLIDTHTLKAMSTALGLAVEGISQLDAQGQYLFVNEAYARMVGSTPAAMVGMHWEKTVALADRERAIAAYKQMLTSGKVELEVKGLRTDGSTFDKALMMVCAYDEQRRFIGHYCFMKDITRRKQRELQLQQQLEQARLITGIADAIRQTLDLDQILSAAVGQVRHFLQTDRVIIFRFQPNWQGIVEAESVAPNLTKTLAMQIEDSCFTKGYADYYRQGRVSAIANIKTADIDPCYVKLLQRFQVKANLVVPILQGEHLWGLLIAHHCTAPRAWIPESTQLLQQVAAQLGLAIQQAELYQKTKEQAALIDIATDAIFVRDLKGRILFWSKGAHRLYGWSAAEAIGQTTANLLKKRSPAALEVAINTTLEQGFWQGELNQSTKSGQKVIVSSRWSLVKDKQGKPQSLLEVNTDITEKKRLATQFYQAQKLESLGQLASGIAHDLGNMLTPILGIAQLLQTTHKDADAITQRQLNLLEKSAKRGVNMVRQILTFAQASAEKETIVDVVSLLQEVIDVVRQGLPNTIEIRQSIPPPENSQPLRREVFANSTHLHQVFMNLCINARDAMPTGGILTLSVADQLIADPTLSPTAVEATAITPQTAGHYVLVTVADTGTGIPSEICDRIFEPFFTTKQPGQGTGLGLPTSLGIIKSAGGFLQIVSEVNQGTQMKVYLPLAHPLTKLPNV</sequence>
<dbReference type="SMART" id="SM00086">
    <property type="entry name" value="PAC"/>
    <property type="match status" value="2"/>
</dbReference>
<dbReference type="InterPro" id="IPR005467">
    <property type="entry name" value="His_kinase_dom"/>
</dbReference>
<dbReference type="PANTHER" id="PTHR43065">
    <property type="entry name" value="SENSOR HISTIDINE KINASE"/>
    <property type="match status" value="1"/>
</dbReference>
<dbReference type="SUPFAM" id="SSF47384">
    <property type="entry name" value="Homodimeric domain of signal transducing histidine kinase"/>
    <property type="match status" value="1"/>
</dbReference>
<dbReference type="SUPFAM" id="SSF55785">
    <property type="entry name" value="PYP-like sensor domain (PAS domain)"/>
    <property type="match status" value="2"/>
</dbReference>
<dbReference type="Pfam" id="PF08448">
    <property type="entry name" value="PAS_4"/>
    <property type="match status" value="2"/>
</dbReference>
<dbReference type="InterPro" id="IPR036890">
    <property type="entry name" value="HATPase_C_sf"/>
</dbReference>
<comment type="caution">
    <text evidence="14">The sequence shown here is derived from an EMBL/GenBank/DDBJ whole genome shotgun (WGS) entry which is preliminary data.</text>
</comment>
<dbReference type="GO" id="GO:0000155">
    <property type="term" value="F:phosphorelay sensor kinase activity"/>
    <property type="evidence" value="ECO:0007669"/>
    <property type="project" value="InterPro"/>
</dbReference>
<dbReference type="InterPro" id="IPR004358">
    <property type="entry name" value="Sig_transdc_His_kin-like_C"/>
</dbReference>
<protein>
    <recommendedName>
        <fullName evidence="3">histidine kinase</fullName>
        <ecNumber evidence="3">2.7.13.3</ecNumber>
    </recommendedName>
</protein>
<keyword evidence="7 14" id="KW-0418">Kinase</keyword>
<dbReference type="Gene3D" id="3.30.565.10">
    <property type="entry name" value="Histidine kinase-like ATPase, C-terminal domain"/>
    <property type="match status" value="1"/>
</dbReference>
<feature type="domain" description="PAC" evidence="13">
    <location>
        <begin position="380"/>
        <end position="432"/>
    </location>
</feature>
<proteinExistence type="inferred from homology"/>
<dbReference type="SMART" id="SM00091">
    <property type="entry name" value="PAS"/>
    <property type="match status" value="2"/>
</dbReference>
<reference evidence="15" key="1">
    <citation type="submission" date="2018-04" db="EMBL/GenBank/DDBJ databases">
        <authorList>
            <person name="Cornet L."/>
        </authorList>
    </citation>
    <scope>NUCLEOTIDE SEQUENCE [LARGE SCALE GENOMIC DNA]</scope>
</reference>
<dbReference type="SMART" id="SM00387">
    <property type="entry name" value="HATPase_c"/>
    <property type="match status" value="1"/>
</dbReference>
<dbReference type="CDD" id="cd00082">
    <property type="entry name" value="HisKA"/>
    <property type="match status" value="1"/>
</dbReference>
<dbReference type="InterPro" id="IPR036097">
    <property type="entry name" value="HisK_dim/P_sf"/>
</dbReference>
<keyword evidence="9" id="KW-0902">Two-component regulatory system</keyword>
<evidence type="ECO:0000256" key="1">
    <source>
        <dbReference type="ARBA" id="ARBA00000085"/>
    </source>
</evidence>
<dbReference type="EC" id="2.7.13.3" evidence="3"/>
<dbReference type="AlphaFoldDB" id="A0A2W4US36"/>
<dbReference type="EMBL" id="QBMC01000038">
    <property type="protein sequence ID" value="PZO19769.1"/>
    <property type="molecule type" value="Genomic_DNA"/>
</dbReference>
<dbReference type="InterPro" id="IPR003594">
    <property type="entry name" value="HATPase_dom"/>
</dbReference>
<evidence type="ECO:0000256" key="3">
    <source>
        <dbReference type="ARBA" id="ARBA00012438"/>
    </source>
</evidence>
<dbReference type="InterPro" id="IPR003661">
    <property type="entry name" value="HisK_dim/P_dom"/>
</dbReference>
<dbReference type="NCBIfam" id="TIGR00229">
    <property type="entry name" value="sensory_box"/>
    <property type="match status" value="2"/>
</dbReference>
<dbReference type="Pfam" id="PF01590">
    <property type="entry name" value="GAF"/>
    <property type="match status" value="1"/>
</dbReference>
<dbReference type="InterPro" id="IPR000700">
    <property type="entry name" value="PAS-assoc_C"/>
</dbReference>
<evidence type="ECO:0000256" key="6">
    <source>
        <dbReference type="ARBA" id="ARBA00022741"/>
    </source>
</evidence>
<dbReference type="Pfam" id="PF00512">
    <property type="entry name" value="HisKA"/>
    <property type="match status" value="1"/>
</dbReference>
<dbReference type="PROSITE" id="PS50046">
    <property type="entry name" value="PHYTOCHROME_2"/>
    <property type="match status" value="1"/>
</dbReference>
<dbReference type="InterPro" id="IPR016132">
    <property type="entry name" value="Phyto_chromo_attachment"/>
</dbReference>
<organism evidence="14 15">
    <name type="scientific">Leptolyngbya foveolarum</name>
    <dbReference type="NCBI Taxonomy" id="47253"/>
    <lineage>
        <taxon>Bacteria</taxon>
        <taxon>Bacillati</taxon>
        <taxon>Cyanobacteriota</taxon>
        <taxon>Cyanophyceae</taxon>
        <taxon>Leptolyngbyales</taxon>
        <taxon>Leptolyngbyaceae</taxon>
        <taxon>Leptolyngbya group</taxon>
        <taxon>Leptolyngbya</taxon>
    </lineage>
</organism>
<dbReference type="PROSITE" id="PS50113">
    <property type="entry name" value="PAC"/>
    <property type="match status" value="2"/>
</dbReference>
<dbReference type="SUPFAM" id="SSF55781">
    <property type="entry name" value="GAF domain-like"/>
    <property type="match status" value="1"/>
</dbReference>
<name>A0A2W4US36_9CYAN</name>
<evidence type="ECO:0000256" key="5">
    <source>
        <dbReference type="ARBA" id="ARBA00022679"/>
    </source>
</evidence>
<feature type="domain" description="Histidine kinase" evidence="11">
    <location>
        <begin position="445"/>
        <end position="682"/>
    </location>
</feature>
<dbReference type="Pfam" id="PF02518">
    <property type="entry name" value="HATPase_c"/>
    <property type="match status" value="1"/>
</dbReference>
<dbReference type="SMART" id="SM00388">
    <property type="entry name" value="HisKA"/>
    <property type="match status" value="1"/>
</dbReference>
<evidence type="ECO:0000256" key="2">
    <source>
        <dbReference type="ARBA" id="ARBA00006402"/>
    </source>
</evidence>
<dbReference type="InterPro" id="IPR029016">
    <property type="entry name" value="GAF-like_dom_sf"/>
</dbReference>
<dbReference type="PRINTS" id="PR00344">
    <property type="entry name" value="BCTRLSENSOR"/>
</dbReference>
<dbReference type="CDD" id="cd00130">
    <property type="entry name" value="PAS"/>
    <property type="match status" value="2"/>
</dbReference>
<reference evidence="14 15" key="2">
    <citation type="submission" date="2018-06" db="EMBL/GenBank/DDBJ databases">
        <title>Metagenomic assembly of (sub)arctic Cyanobacteria and their associated microbiome from non-axenic cultures.</title>
        <authorList>
            <person name="Baurain D."/>
        </authorList>
    </citation>
    <scope>NUCLEOTIDE SEQUENCE [LARGE SCALE GENOMIC DNA]</scope>
    <source>
        <strain evidence="14">ULC129bin1</strain>
    </source>
</reference>
<evidence type="ECO:0000256" key="9">
    <source>
        <dbReference type="ARBA" id="ARBA00023012"/>
    </source>
</evidence>
<evidence type="ECO:0000256" key="8">
    <source>
        <dbReference type="ARBA" id="ARBA00022840"/>
    </source>
</evidence>
<dbReference type="PROSITE" id="PS50112">
    <property type="entry name" value="PAS"/>
    <property type="match status" value="2"/>
</dbReference>
<feature type="domain" description="PAC" evidence="13">
    <location>
        <begin position="87"/>
        <end position="139"/>
    </location>
</feature>
<dbReference type="SMART" id="SM00065">
    <property type="entry name" value="GAF"/>
    <property type="match status" value="1"/>
</dbReference>
<dbReference type="InterPro" id="IPR000014">
    <property type="entry name" value="PAS"/>
</dbReference>
<dbReference type="InterPro" id="IPR003018">
    <property type="entry name" value="GAF"/>
</dbReference>
<dbReference type="GO" id="GO:0005524">
    <property type="term" value="F:ATP binding"/>
    <property type="evidence" value="ECO:0007669"/>
    <property type="project" value="UniProtKB-KW"/>
</dbReference>
<dbReference type="Gene3D" id="3.30.450.40">
    <property type="match status" value="1"/>
</dbReference>
<comment type="similarity">
    <text evidence="2">In the N-terminal section; belongs to the phytochrome family.</text>
</comment>
<evidence type="ECO:0000256" key="7">
    <source>
        <dbReference type="ARBA" id="ARBA00022777"/>
    </source>
</evidence>
<feature type="domain" description="PAS" evidence="12">
    <location>
        <begin position="308"/>
        <end position="378"/>
    </location>
</feature>
<dbReference type="InterPro" id="IPR035965">
    <property type="entry name" value="PAS-like_dom_sf"/>
</dbReference>
<evidence type="ECO:0000259" key="12">
    <source>
        <dbReference type="PROSITE" id="PS50112"/>
    </source>
</evidence>